<dbReference type="PANTHER" id="PTHR23033:SF14">
    <property type="entry name" value="GLYCOPROTEIN-N-ACETYLGALACTOSAMINE 3-BETA-GALACTOSYLTRANSFERASE 1-RELATED"/>
    <property type="match status" value="1"/>
</dbReference>
<evidence type="ECO:0000313" key="9">
    <source>
        <dbReference type="Proteomes" id="UP001497623"/>
    </source>
</evidence>
<keyword evidence="6" id="KW-0472">Membrane</keyword>
<reference evidence="8 9" key="1">
    <citation type="submission" date="2024-05" db="EMBL/GenBank/DDBJ databases">
        <authorList>
            <person name="Wallberg A."/>
        </authorList>
    </citation>
    <scope>NUCLEOTIDE SEQUENCE [LARGE SCALE GENOMIC DNA]</scope>
</reference>
<evidence type="ECO:0000256" key="7">
    <source>
        <dbReference type="SAM" id="MobiDB-lite"/>
    </source>
</evidence>
<evidence type="ECO:0000313" key="8">
    <source>
        <dbReference type="EMBL" id="CAL4071959.1"/>
    </source>
</evidence>
<evidence type="ECO:0000256" key="5">
    <source>
        <dbReference type="ARBA" id="ARBA00022989"/>
    </source>
</evidence>
<comment type="caution">
    <text evidence="8">The sequence shown here is derived from an EMBL/GenBank/DDBJ whole genome shotgun (WGS) entry which is preliminary data.</text>
</comment>
<dbReference type="AlphaFoldDB" id="A0AAV2Q6C0"/>
<evidence type="ECO:0000256" key="1">
    <source>
        <dbReference type="ARBA" id="ARBA00004606"/>
    </source>
</evidence>
<protein>
    <recommendedName>
        <fullName evidence="10">Glycoprotein-N-acetylgalactosamine 3-beta-galactosyltransferase 1</fullName>
    </recommendedName>
</protein>
<name>A0AAV2Q6C0_MEGNR</name>
<dbReference type="Gene3D" id="3.90.550.50">
    <property type="match status" value="1"/>
</dbReference>
<dbReference type="Proteomes" id="UP001497623">
    <property type="component" value="Unassembled WGS sequence"/>
</dbReference>
<comment type="similarity">
    <text evidence="2">Belongs to the glycosyltransferase 31 family. Beta3-Gal-T subfamily.</text>
</comment>
<proteinExistence type="inferred from homology"/>
<evidence type="ECO:0000256" key="3">
    <source>
        <dbReference type="ARBA" id="ARBA00022692"/>
    </source>
</evidence>
<feature type="non-terminal residue" evidence="8">
    <location>
        <position position="207"/>
    </location>
</feature>
<dbReference type="GO" id="GO:0016020">
    <property type="term" value="C:membrane"/>
    <property type="evidence" value="ECO:0007669"/>
    <property type="project" value="UniProtKB-SubCell"/>
</dbReference>
<feature type="region of interest" description="Disordered" evidence="7">
    <location>
        <begin position="157"/>
        <end position="207"/>
    </location>
</feature>
<organism evidence="8 9">
    <name type="scientific">Meganyctiphanes norvegica</name>
    <name type="common">Northern krill</name>
    <name type="synonym">Thysanopoda norvegica</name>
    <dbReference type="NCBI Taxonomy" id="48144"/>
    <lineage>
        <taxon>Eukaryota</taxon>
        <taxon>Metazoa</taxon>
        <taxon>Ecdysozoa</taxon>
        <taxon>Arthropoda</taxon>
        <taxon>Crustacea</taxon>
        <taxon>Multicrustacea</taxon>
        <taxon>Malacostraca</taxon>
        <taxon>Eumalacostraca</taxon>
        <taxon>Eucarida</taxon>
        <taxon>Euphausiacea</taxon>
        <taxon>Euphausiidae</taxon>
        <taxon>Meganyctiphanes</taxon>
    </lineage>
</organism>
<dbReference type="InterPro" id="IPR026050">
    <property type="entry name" value="C1GALT1/C1GALT1_chp1"/>
</dbReference>
<gene>
    <name evidence="8" type="ORF">MNOR_LOCUS8702</name>
</gene>
<keyword evidence="5" id="KW-1133">Transmembrane helix</keyword>
<feature type="compositionally biased region" description="Basic and acidic residues" evidence="7">
    <location>
        <begin position="157"/>
        <end position="179"/>
    </location>
</feature>
<evidence type="ECO:0000256" key="4">
    <source>
        <dbReference type="ARBA" id="ARBA00022968"/>
    </source>
</evidence>
<dbReference type="GO" id="GO:0016263">
    <property type="term" value="F:glycoprotein-N-acetylgalactosamine 3-beta-galactosyltransferase activity"/>
    <property type="evidence" value="ECO:0007669"/>
    <property type="project" value="TreeGrafter"/>
</dbReference>
<accession>A0AAV2Q6C0</accession>
<keyword evidence="9" id="KW-1185">Reference proteome</keyword>
<keyword evidence="3" id="KW-0812">Transmembrane</keyword>
<keyword evidence="4" id="KW-0735">Signal-anchor</keyword>
<dbReference type="EMBL" id="CAXKWB010004078">
    <property type="protein sequence ID" value="CAL4071959.1"/>
    <property type="molecule type" value="Genomic_DNA"/>
</dbReference>
<evidence type="ECO:0000256" key="6">
    <source>
        <dbReference type="ARBA" id="ARBA00023136"/>
    </source>
</evidence>
<evidence type="ECO:0008006" key="10">
    <source>
        <dbReference type="Google" id="ProtNLM"/>
    </source>
</evidence>
<comment type="subcellular location">
    <subcellularLocation>
        <location evidence="1">Membrane</location>
        <topology evidence="1">Single-pass type II membrane protein</topology>
    </subcellularLocation>
</comment>
<sequence length="207" mass="23466">MAGGAGYVLSREALRRFVEEALPNPKKCRQDSGGAEDVEIGKCMQNVGVVAGDSRDSLGRGRFFPFVPEHHLVPGHIGPKNWYWEWIYYPSKVGLDCCSDTAVSFHYVPPNKMYELEYFLYHLRPYGIQHSDPFPPPLAPDRNSIPQEVLDKYKKIEEKEKDEQISKGSEIHNDPKPAEDSIFLSKLISEKTPKSTDNKDKSPLQTS</sequence>
<feature type="compositionally biased region" description="Basic and acidic residues" evidence="7">
    <location>
        <begin position="188"/>
        <end position="207"/>
    </location>
</feature>
<evidence type="ECO:0000256" key="2">
    <source>
        <dbReference type="ARBA" id="ARBA00006462"/>
    </source>
</evidence>
<dbReference type="PANTHER" id="PTHR23033">
    <property type="entry name" value="BETA1,3-GALACTOSYLTRANSFERASE"/>
    <property type="match status" value="1"/>
</dbReference>